<proteinExistence type="predicted"/>
<gene>
    <name evidence="1" type="ORF">FME351_LOCUS12580</name>
    <name evidence="2" type="ORF">TSG867_LOCUS5370</name>
</gene>
<dbReference type="EMBL" id="CAJNYU010001453">
    <property type="protein sequence ID" value="CAF3440173.1"/>
    <property type="molecule type" value="Genomic_DNA"/>
</dbReference>
<evidence type="ECO:0000313" key="2">
    <source>
        <dbReference type="EMBL" id="CAF4287049.1"/>
    </source>
</evidence>
<reference evidence="2" key="1">
    <citation type="submission" date="2021-02" db="EMBL/GenBank/DDBJ databases">
        <authorList>
            <person name="Nowell W R."/>
        </authorList>
    </citation>
    <scope>NUCLEOTIDE SEQUENCE</scope>
</reference>
<dbReference type="Proteomes" id="UP000663862">
    <property type="component" value="Unassembled WGS sequence"/>
</dbReference>
<sequence>MPKLLRRRPHSRNAQISLRRSRLLDKAFDHKAKLFAIERSLNKSADFIVWDLANFVDQKYYELTNTTKDKNANFVQSIQLYHLDLRHWGFRFDSNSERPYFKGHERPEIITHCETLIKYFLEKKDHFYTISNDENPL</sequence>
<evidence type="ECO:0000313" key="3">
    <source>
        <dbReference type="Proteomes" id="UP000663862"/>
    </source>
</evidence>
<comment type="caution">
    <text evidence="2">The sequence shown here is derived from an EMBL/GenBank/DDBJ whole genome shotgun (WGS) entry which is preliminary data.</text>
</comment>
<accession>A0A820H2Q9</accession>
<name>A0A820H2Q9_9BILA</name>
<evidence type="ECO:0000313" key="1">
    <source>
        <dbReference type="EMBL" id="CAF3440173.1"/>
    </source>
</evidence>
<dbReference type="AlphaFoldDB" id="A0A820H2Q9"/>
<dbReference type="EMBL" id="CAJOBQ010000187">
    <property type="protein sequence ID" value="CAF4287049.1"/>
    <property type="molecule type" value="Genomic_DNA"/>
</dbReference>
<protein>
    <submittedName>
        <fullName evidence="2">Uncharacterized protein</fullName>
    </submittedName>
</protein>
<organism evidence="2 3">
    <name type="scientific">Rotaria socialis</name>
    <dbReference type="NCBI Taxonomy" id="392032"/>
    <lineage>
        <taxon>Eukaryota</taxon>
        <taxon>Metazoa</taxon>
        <taxon>Spiralia</taxon>
        <taxon>Gnathifera</taxon>
        <taxon>Rotifera</taxon>
        <taxon>Eurotatoria</taxon>
        <taxon>Bdelloidea</taxon>
        <taxon>Philodinida</taxon>
        <taxon>Philodinidae</taxon>
        <taxon>Rotaria</taxon>
    </lineage>
</organism>
<dbReference type="Proteomes" id="UP000663869">
    <property type="component" value="Unassembled WGS sequence"/>
</dbReference>